<reference evidence="1" key="1">
    <citation type="submission" date="2014-11" db="EMBL/GenBank/DDBJ databases">
        <authorList>
            <person name="Amaro Gonzalez C."/>
        </authorList>
    </citation>
    <scope>NUCLEOTIDE SEQUENCE</scope>
</reference>
<evidence type="ECO:0000313" key="1">
    <source>
        <dbReference type="EMBL" id="JAH81779.1"/>
    </source>
</evidence>
<dbReference type="EMBL" id="GBXM01026798">
    <property type="protein sequence ID" value="JAH81779.1"/>
    <property type="molecule type" value="Transcribed_RNA"/>
</dbReference>
<proteinExistence type="predicted"/>
<reference evidence="1" key="2">
    <citation type="journal article" date="2015" name="Fish Shellfish Immunol.">
        <title>Early steps in the European eel (Anguilla anguilla)-Vibrio vulnificus interaction in the gills: Role of the RtxA13 toxin.</title>
        <authorList>
            <person name="Callol A."/>
            <person name="Pajuelo D."/>
            <person name="Ebbesson L."/>
            <person name="Teles M."/>
            <person name="MacKenzie S."/>
            <person name="Amaro C."/>
        </authorList>
    </citation>
    <scope>NUCLEOTIDE SEQUENCE</scope>
</reference>
<name>A0A0E9VUF8_ANGAN</name>
<protein>
    <submittedName>
        <fullName evidence="1">Uncharacterized protein</fullName>
    </submittedName>
</protein>
<accession>A0A0E9VUF8</accession>
<sequence>MMIYLFASIFWYISVPEFRTTTFLIVQADVASSNLVRRAPEILSP</sequence>
<organism evidence="1">
    <name type="scientific">Anguilla anguilla</name>
    <name type="common">European freshwater eel</name>
    <name type="synonym">Muraena anguilla</name>
    <dbReference type="NCBI Taxonomy" id="7936"/>
    <lineage>
        <taxon>Eukaryota</taxon>
        <taxon>Metazoa</taxon>
        <taxon>Chordata</taxon>
        <taxon>Craniata</taxon>
        <taxon>Vertebrata</taxon>
        <taxon>Euteleostomi</taxon>
        <taxon>Actinopterygii</taxon>
        <taxon>Neopterygii</taxon>
        <taxon>Teleostei</taxon>
        <taxon>Anguilliformes</taxon>
        <taxon>Anguillidae</taxon>
        <taxon>Anguilla</taxon>
    </lineage>
</organism>
<dbReference type="AlphaFoldDB" id="A0A0E9VUF8"/>